<proteinExistence type="predicted"/>
<dbReference type="InterPro" id="IPR051563">
    <property type="entry name" value="Glycosyl_Hydrolase_51"/>
</dbReference>
<feature type="chain" id="PRO_5019436508" evidence="1">
    <location>
        <begin position="26"/>
        <end position="92"/>
    </location>
</feature>
<evidence type="ECO:0000313" key="2">
    <source>
        <dbReference type="EMBL" id="RZB47583.1"/>
    </source>
</evidence>
<dbReference type="AlphaFoldDB" id="A0A445FFI9"/>
<dbReference type="PANTHER" id="PTHR31776">
    <property type="entry name" value="ALPHA-L-ARABINOFURANOSIDASE 1"/>
    <property type="match status" value="1"/>
</dbReference>
<feature type="non-terminal residue" evidence="2">
    <location>
        <position position="92"/>
    </location>
</feature>
<sequence>MQTSMSLPIKICLLYLTCLTVSCFAEQTSTLIVDAKGSVRKIPDTFFGAFFEEINHAGAGGLWAELVRNRGFEAGGPKPSYLSWNWQIQVNS</sequence>
<protein>
    <submittedName>
        <fullName evidence="2">Alpha-L-arabinofuranosidase 2</fullName>
    </submittedName>
</protein>
<keyword evidence="3" id="KW-1185">Reference proteome</keyword>
<dbReference type="Proteomes" id="UP000289340">
    <property type="component" value="Chromosome 19"/>
</dbReference>
<feature type="signal peptide" evidence="1">
    <location>
        <begin position="1"/>
        <end position="25"/>
    </location>
</feature>
<reference evidence="2 3" key="1">
    <citation type="submission" date="2018-09" db="EMBL/GenBank/DDBJ databases">
        <title>A high-quality reference genome of wild soybean provides a powerful tool to mine soybean genomes.</title>
        <authorList>
            <person name="Xie M."/>
            <person name="Chung C.Y.L."/>
            <person name="Li M.-W."/>
            <person name="Wong F.-L."/>
            <person name="Chan T.-F."/>
            <person name="Lam H.-M."/>
        </authorList>
    </citation>
    <scope>NUCLEOTIDE SEQUENCE [LARGE SCALE GENOMIC DNA]</scope>
    <source>
        <strain evidence="3">cv. W05</strain>
        <tissue evidence="2">Hypocotyl of etiolated seedlings</tissue>
    </source>
</reference>
<dbReference type="EMBL" id="QZWG01000019">
    <property type="protein sequence ID" value="RZB47583.1"/>
    <property type="molecule type" value="Genomic_DNA"/>
</dbReference>
<dbReference type="PANTHER" id="PTHR31776:SF18">
    <property type="entry name" value="NON-REDUCING END ALPHA-L-ARABINOFURANOSIDASE"/>
    <property type="match status" value="1"/>
</dbReference>
<evidence type="ECO:0000313" key="3">
    <source>
        <dbReference type="Proteomes" id="UP000289340"/>
    </source>
</evidence>
<organism evidence="2 3">
    <name type="scientific">Glycine soja</name>
    <name type="common">Wild soybean</name>
    <dbReference type="NCBI Taxonomy" id="3848"/>
    <lineage>
        <taxon>Eukaryota</taxon>
        <taxon>Viridiplantae</taxon>
        <taxon>Streptophyta</taxon>
        <taxon>Embryophyta</taxon>
        <taxon>Tracheophyta</taxon>
        <taxon>Spermatophyta</taxon>
        <taxon>Magnoliopsida</taxon>
        <taxon>eudicotyledons</taxon>
        <taxon>Gunneridae</taxon>
        <taxon>Pentapetalae</taxon>
        <taxon>rosids</taxon>
        <taxon>fabids</taxon>
        <taxon>Fabales</taxon>
        <taxon>Fabaceae</taxon>
        <taxon>Papilionoideae</taxon>
        <taxon>50 kb inversion clade</taxon>
        <taxon>NPAAA clade</taxon>
        <taxon>indigoferoid/millettioid clade</taxon>
        <taxon>Phaseoleae</taxon>
        <taxon>Glycine</taxon>
        <taxon>Glycine subgen. Soja</taxon>
    </lineage>
</organism>
<name>A0A445FFI9_GLYSO</name>
<gene>
    <name evidence="2" type="ORF">D0Y65_051260</name>
</gene>
<accession>A0A445FFI9</accession>
<comment type="caution">
    <text evidence="2">The sequence shown here is derived from an EMBL/GenBank/DDBJ whole genome shotgun (WGS) entry which is preliminary data.</text>
</comment>
<evidence type="ECO:0000256" key="1">
    <source>
        <dbReference type="SAM" id="SignalP"/>
    </source>
</evidence>
<keyword evidence="1" id="KW-0732">Signal</keyword>
<dbReference type="GO" id="GO:0046556">
    <property type="term" value="F:alpha-L-arabinofuranosidase activity"/>
    <property type="evidence" value="ECO:0007669"/>
    <property type="project" value="TreeGrafter"/>
</dbReference>